<dbReference type="PANTHER" id="PTHR38011">
    <property type="entry name" value="DIHYDROFOLATE REDUCTASE FAMILY PROTEIN (AFU_ORTHOLOGUE AFUA_8G06820)"/>
    <property type="match status" value="1"/>
</dbReference>
<feature type="non-terminal residue" evidence="5">
    <location>
        <position position="1"/>
    </location>
</feature>
<proteinExistence type="predicted"/>
<comment type="caution">
    <text evidence="5">The sequence shown here is derived from an EMBL/GenBank/DDBJ whole genome shotgun (WGS) entry which is preliminary data.</text>
</comment>
<protein>
    <submittedName>
        <fullName evidence="5">RibD family protein</fullName>
    </submittedName>
</protein>
<evidence type="ECO:0000256" key="2">
    <source>
        <dbReference type="ARBA" id="ARBA00022857"/>
    </source>
</evidence>
<dbReference type="EMBL" id="DXGG01000018">
    <property type="protein sequence ID" value="HIW86751.1"/>
    <property type="molecule type" value="Genomic_DNA"/>
</dbReference>
<evidence type="ECO:0000256" key="3">
    <source>
        <dbReference type="ARBA" id="ARBA00023002"/>
    </source>
</evidence>
<dbReference type="InterPro" id="IPR050765">
    <property type="entry name" value="Riboflavin_Biosynth_HTPR"/>
</dbReference>
<dbReference type="InterPro" id="IPR002734">
    <property type="entry name" value="RibDG_C"/>
</dbReference>
<evidence type="ECO:0000313" key="6">
    <source>
        <dbReference type="Proteomes" id="UP000824267"/>
    </source>
</evidence>
<dbReference type="Gene3D" id="3.40.430.10">
    <property type="entry name" value="Dihydrofolate Reductase, subunit A"/>
    <property type="match status" value="1"/>
</dbReference>
<dbReference type="Proteomes" id="UP000824267">
    <property type="component" value="Unassembled WGS sequence"/>
</dbReference>
<accession>A0A9D1REH1</accession>
<keyword evidence="3" id="KW-0560">Oxidoreductase</keyword>
<evidence type="ECO:0000313" key="5">
    <source>
        <dbReference type="EMBL" id="HIW86751.1"/>
    </source>
</evidence>
<gene>
    <name evidence="5" type="ORF">IAC47_00530</name>
</gene>
<evidence type="ECO:0000256" key="1">
    <source>
        <dbReference type="ARBA" id="ARBA00005104"/>
    </source>
</evidence>
<name>A0A9D1REH1_9BACT</name>
<comment type="pathway">
    <text evidence="1">Cofactor biosynthesis; riboflavin biosynthesis.</text>
</comment>
<reference evidence="5" key="1">
    <citation type="journal article" date="2021" name="PeerJ">
        <title>Extensive microbial diversity within the chicken gut microbiome revealed by metagenomics and culture.</title>
        <authorList>
            <person name="Gilroy R."/>
            <person name="Ravi A."/>
            <person name="Getino M."/>
            <person name="Pursley I."/>
            <person name="Horton D.L."/>
            <person name="Alikhan N.F."/>
            <person name="Baker D."/>
            <person name="Gharbi K."/>
            <person name="Hall N."/>
            <person name="Watson M."/>
            <person name="Adriaenssens E.M."/>
            <person name="Foster-Nyarko E."/>
            <person name="Jarju S."/>
            <person name="Secka A."/>
            <person name="Antonio M."/>
            <person name="Oren A."/>
            <person name="Chaudhuri R.R."/>
            <person name="La Ragione R."/>
            <person name="Hildebrand F."/>
            <person name="Pallen M.J."/>
        </authorList>
    </citation>
    <scope>NUCLEOTIDE SEQUENCE</scope>
    <source>
        <strain evidence="5">Gambia16-930</strain>
    </source>
</reference>
<sequence length="196" mass="22551">TKGRPYVIIKYAKSRDGYLAPSKGNEWISNEAMRVWVHKQRMEEDAIMAGYNTIVKDNPRLDVRHYYGNNPTRVVWDRNLSLDRSLNVLDNSRRTIVFNLEKDAVEGMNTYVRINEKDGVEEQILDRLFDHGIRSLIVEGGRKTIDGFLSKGLWDQANIITGKKVFHSGIKAPDIPNGFSHSCTIGEDILEFYYNE</sequence>
<evidence type="ECO:0000259" key="4">
    <source>
        <dbReference type="Pfam" id="PF01872"/>
    </source>
</evidence>
<dbReference type="InterPro" id="IPR024072">
    <property type="entry name" value="DHFR-like_dom_sf"/>
</dbReference>
<dbReference type="GO" id="GO:0009231">
    <property type="term" value="P:riboflavin biosynthetic process"/>
    <property type="evidence" value="ECO:0007669"/>
    <property type="project" value="InterPro"/>
</dbReference>
<dbReference type="GO" id="GO:0008703">
    <property type="term" value="F:5-amino-6-(5-phosphoribosylamino)uracil reductase activity"/>
    <property type="evidence" value="ECO:0007669"/>
    <property type="project" value="InterPro"/>
</dbReference>
<dbReference type="AlphaFoldDB" id="A0A9D1REH1"/>
<keyword evidence="2" id="KW-0521">NADP</keyword>
<organism evidence="5 6">
    <name type="scientific">Candidatus Onthomorpha intestinigallinarum</name>
    <dbReference type="NCBI Taxonomy" id="2840880"/>
    <lineage>
        <taxon>Bacteria</taxon>
        <taxon>Pseudomonadati</taxon>
        <taxon>Bacteroidota</taxon>
        <taxon>Bacteroidia</taxon>
        <taxon>Bacteroidales</taxon>
        <taxon>Candidatus Onthomorpha</taxon>
    </lineage>
</organism>
<dbReference type="SUPFAM" id="SSF53597">
    <property type="entry name" value="Dihydrofolate reductase-like"/>
    <property type="match status" value="1"/>
</dbReference>
<reference evidence="5" key="2">
    <citation type="submission" date="2021-04" db="EMBL/GenBank/DDBJ databases">
        <authorList>
            <person name="Gilroy R."/>
        </authorList>
    </citation>
    <scope>NUCLEOTIDE SEQUENCE</scope>
    <source>
        <strain evidence="5">Gambia16-930</strain>
    </source>
</reference>
<dbReference type="PANTHER" id="PTHR38011:SF7">
    <property type="entry name" value="2,5-DIAMINO-6-RIBOSYLAMINO-4(3H)-PYRIMIDINONE 5'-PHOSPHATE REDUCTASE"/>
    <property type="match status" value="1"/>
</dbReference>
<dbReference type="Pfam" id="PF01872">
    <property type="entry name" value="RibD_C"/>
    <property type="match status" value="1"/>
</dbReference>
<feature type="domain" description="Bacterial bifunctional deaminase-reductase C-terminal" evidence="4">
    <location>
        <begin position="5"/>
        <end position="160"/>
    </location>
</feature>